<dbReference type="EMBL" id="AGNL01002496">
    <property type="protein sequence ID" value="EJK76160.1"/>
    <property type="molecule type" value="Genomic_DNA"/>
</dbReference>
<name>K0TFN9_THAOC</name>
<evidence type="ECO:0000313" key="2">
    <source>
        <dbReference type="EMBL" id="EJK76160.1"/>
    </source>
</evidence>
<dbReference type="AlphaFoldDB" id="K0TFN9"/>
<dbReference type="Proteomes" id="UP000266841">
    <property type="component" value="Unassembled WGS sequence"/>
</dbReference>
<feature type="compositionally biased region" description="Basic and acidic residues" evidence="1">
    <location>
        <begin position="181"/>
        <end position="194"/>
    </location>
</feature>
<accession>K0TFN9</accession>
<keyword evidence="3" id="KW-1185">Reference proteome</keyword>
<comment type="caution">
    <text evidence="2">The sequence shown here is derived from an EMBL/GenBank/DDBJ whole genome shotgun (WGS) entry which is preliminary data.</text>
</comment>
<feature type="region of interest" description="Disordered" evidence="1">
    <location>
        <begin position="1"/>
        <end position="41"/>
    </location>
</feature>
<sequence length="271" mass="29609">MEGHTLDEAHADTSRSRPSQPQEVAVRKRRKGLRGDEHPAHGLHLLLPDVPQLHTRLLPVPLVAVLGPVRQVPTVPGRAVPGVREAVRDHHGLLLLRQGAPRVRPVRPRGCHVEHAQQQEPAADIVRGRGAGEARAGGLLQVPGVQPDVRVQRQHNDGVLVLQRVQRVEEEPAPGLLRGHQGPDRRPTVRAREEQGDEVQGLLLHAAVRDRTAGAHRPAPLHLRHGHDQHGREQEGASDDGGGREQASRVPHLLLAEVSVLDYACLFCALL</sequence>
<organism evidence="2 3">
    <name type="scientific">Thalassiosira oceanica</name>
    <name type="common">Marine diatom</name>
    <dbReference type="NCBI Taxonomy" id="159749"/>
    <lineage>
        <taxon>Eukaryota</taxon>
        <taxon>Sar</taxon>
        <taxon>Stramenopiles</taxon>
        <taxon>Ochrophyta</taxon>
        <taxon>Bacillariophyta</taxon>
        <taxon>Coscinodiscophyceae</taxon>
        <taxon>Thalassiosirophycidae</taxon>
        <taxon>Thalassiosirales</taxon>
        <taxon>Thalassiosiraceae</taxon>
        <taxon>Thalassiosira</taxon>
    </lineage>
</organism>
<proteinExistence type="predicted"/>
<evidence type="ECO:0000256" key="1">
    <source>
        <dbReference type="SAM" id="MobiDB-lite"/>
    </source>
</evidence>
<reference evidence="2 3" key="1">
    <citation type="journal article" date="2012" name="Genome Biol.">
        <title>Genome and low-iron response of an oceanic diatom adapted to chronic iron limitation.</title>
        <authorList>
            <person name="Lommer M."/>
            <person name="Specht M."/>
            <person name="Roy A.S."/>
            <person name="Kraemer L."/>
            <person name="Andreson R."/>
            <person name="Gutowska M.A."/>
            <person name="Wolf J."/>
            <person name="Bergner S.V."/>
            <person name="Schilhabel M.B."/>
            <person name="Klostermeier U.C."/>
            <person name="Beiko R.G."/>
            <person name="Rosenstiel P."/>
            <person name="Hippler M."/>
            <person name="Laroche J."/>
        </authorList>
    </citation>
    <scope>NUCLEOTIDE SEQUENCE [LARGE SCALE GENOMIC DNA]</scope>
    <source>
        <strain evidence="2 3">CCMP1005</strain>
    </source>
</reference>
<protein>
    <submittedName>
        <fullName evidence="2">Uncharacterized protein</fullName>
    </submittedName>
</protein>
<evidence type="ECO:0000313" key="3">
    <source>
        <dbReference type="Proteomes" id="UP000266841"/>
    </source>
</evidence>
<feature type="region of interest" description="Disordered" evidence="1">
    <location>
        <begin position="218"/>
        <end position="246"/>
    </location>
</feature>
<feature type="compositionally biased region" description="Basic and acidic residues" evidence="1">
    <location>
        <begin position="226"/>
        <end position="246"/>
    </location>
</feature>
<gene>
    <name evidence="2" type="ORF">THAOC_02096</name>
</gene>
<feature type="compositionally biased region" description="Basic and acidic residues" evidence="1">
    <location>
        <begin position="1"/>
        <end position="15"/>
    </location>
</feature>
<feature type="region of interest" description="Disordered" evidence="1">
    <location>
        <begin position="171"/>
        <end position="197"/>
    </location>
</feature>